<reference evidence="2 3" key="1">
    <citation type="submission" date="2024-04" db="EMBL/GenBank/DDBJ databases">
        <authorList>
            <person name="Suleimanova A.D."/>
            <person name="Pudova D.S."/>
            <person name="Shagimardanova E.I."/>
            <person name="Sharipova M.R."/>
        </authorList>
    </citation>
    <scope>NUCLEOTIDE SEQUENCE [LARGE SCALE GENOMIC DNA]</scope>
    <source>
        <strain evidence="2 3">3.1</strain>
    </source>
</reference>
<evidence type="ECO:0000313" key="3">
    <source>
        <dbReference type="Proteomes" id="UP001468095"/>
    </source>
</evidence>
<protein>
    <submittedName>
        <fullName evidence="2">Uncharacterized protein</fullName>
    </submittedName>
</protein>
<dbReference type="RefSeq" id="WP_031378178.1">
    <property type="nucleotide sequence ID" value="NZ_JBCGBG010000011.1"/>
</dbReference>
<accession>A0ABU9MSB6</accession>
<dbReference type="EMBL" id="JBCGBG010000011">
    <property type="protein sequence ID" value="MEL7698418.1"/>
    <property type="molecule type" value="Genomic_DNA"/>
</dbReference>
<sequence length="180" mass="19347">MAQVIKFTGLEEGGLFSRSMLEDYNKLKTNPAKRAFVINVIRSGYAVEMMGLAPILALMEETYADTFMTMTKRERLQRLLSLISVTLGETTPPTPGMQPVQAPVAEPAAAVVAAPPAEKAQPAQAEDNSSEAAQPAQAESQPEAVRVTHNEDDNSSMRVEEAPKGVASSALKLPRHRVSG</sequence>
<organism evidence="2 3">
    <name type="scientific">Pantoea brenneri</name>
    <dbReference type="NCBI Taxonomy" id="472694"/>
    <lineage>
        <taxon>Bacteria</taxon>
        <taxon>Pseudomonadati</taxon>
        <taxon>Pseudomonadota</taxon>
        <taxon>Gammaproteobacteria</taxon>
        <taxon>Enterobacterales</taxon>
        <taxon>Erwiniaceae</taxon>
        <taxon>Pantoea</taxon>
    </lineage>
</organism>
<evidence type="ECO:0000256" key="1">
    <source>
        <dbReference type="SAM" id="MobiDB-lite"/>
    </source>
</evidence>
<keyword evidence="3" id="KW-1185">Reference proteome</keyword>
<proteinExistence type="predicted"/>
<evidence type="ECO:0000313" key="2">
    <source>
        <dbReference type="EMBL" id="MEL7698418.1"/>
    </source>
</evidence>
<feature type="region of interest" description="Disordered" evidence="1">
    <location>
        <begin position="111"/>
        <end position="180"/>
    </location>
</feature>
<comment type="caution">
    <text evidence="2">The sequence shown here is derived from an EMBL/GenBank/DDBJ whole genome shotgun (WGS) entry which is preliminary data.</text>
</comment>
<name>A0ABU9MSB6_9GAMM</name>
<gene>
    <name evidence="2" type="ORF">AABB92_22530</name>
</gene>
<feature type="compositionally biased region" description="Low complexity" evidence="1">
    <location>
        <begin position="111"/>
        <end position="144"/>
    </location>
</feature>
<dbReference type="Proteomes" id="UP001468095">
    <property type="component" value="Unassembled WGS sequence"/>
</dbReference>